<dbReference type="InterPro" id="IPR037522">
    <property type="entry name" value="HD_GYP_dom"/>
</dbReference>
<proteinExistence type="predicted"/>
<accession>A0A3B1DVU6</accession>
<dbReference type="GO" id="GO:0000160">
    <property type="term" value="P:phosphorelay signal transduction system"/>
    <property type="evidence" value="ECO:0007669"/>
    <property type="project" value="InterPro"/>
</dbReference>
<dbReference type="InterPro" id="IPR011006">
    <property type="entry name" value="CheY-like_superfamily"/>
</dbReference>
<dbReference type="PROSITE" id="PS51832">
    <property type="entry name" value="HD_GYP"/>
    <property type="match status" value="1"/>
</dbReference>
<dbReference type="InterPro" id="IPR003607">
    <property type="entry name" value="HD/PDEase_dom"/>
</dbReference>
<dbReference type="InterPro" id="IPR001789">
    <property type="entry name" value="Sig_transdc_resp-reg_receiver"/>
</dbReference>
<dbReference type="Gene3D" id="1.10.3210.10">
    <property type="entry name" value="Hypothetical protein af1432"/>
    <property type="match status" value="1"/>
</dbReference>
<protein>
    <submittedName>
        <fullName evidence="3">Response regulator</fullName>
    </submittedName>
</protein>
<dbReference type="PANTHER" id="PTHR45228:SF1">
    <property type="entry name" value="CYCLIC DI-GMP PHOSPHODIESTERASE TM_0186"/>
    <property type="match status" value="1"/>
</dbReference>
<gene>
    <name evidence="3" type="ORF">MNBD_PLANCTO02-83</name>
</gene>
<dbReference type="Pfam" id="PF13487">
    <property type="entry name" value="HD_5"/>
    <property type="match status" value="1"/>
</dbReference>
<evidence type="ECO:0000313" key="3">
    <source>
        <dbReference type="EMBL" id="VAX39380.1"/>
    </source>
</evidence>
<dbReference type="SUPFAM" id="SSF109604">
    <property type="entry name" value="HD-domain/PDEase-like"/>
    <property type="match status" value="1"/>
</dbReference>
<dbReference type="CDD" id="cd17551">
    <property type="entry name" value="REC_RpfG-like"/>
    <property type="match status" value="1"/>
</dbReference>
<dbReference type="InterPro" id="IPR052020">
    <property type="entry name" value="Cyclic_di-GMP/3'3'-cGAMP_PDE"/>
</dbReference>
<evidence type="ECO:0000259" key="2">
    <source>
        <dbReference type="PROSITE" id="PS51832"/>
    </source>
</evidence>
<sequence>MNYIDTKIKTSALVLSEVDMEEIKQLKNSSKKDMQEGALPDSLSLCKECCIAIVDDEPINIKVAQKYLEMDGYKNFVTTTEPQNALSIFRKSPPDMILLDIMMPEISGIDLLRTMRDDETLSHIPVVILTASGSAELKKEALDLGANDFLAKPIDPNELLPRVRNVLALKKYQDQLSEYANNLENIVLQRTEDLNLSRLELVQCLGRAAEFRDNETGQHVIRVGRYVNLIAQELGFSKAECELHEMAAYLHDLGKIGVSDAILLKPGRLDDKEYEEIRRHAKFGKQILEPASKKEADSLFSHSEIGSKILGGTTSPLLLLAGRIALTHHEKWDGTGYPMGLSGESIPIEGRITAVADVYDALSSKRPYKDAFPLEKCLAILREERGIHFDPQVLDAFLNRIEDVLEIQMEYSDNG</sequence>
<dbReference type="SMART" id="SM00471">
    <property type="entry name" value="HDc"/>
    <property type="match status" value="1"/>
</dbReference>
<dbReference type="SMART" id="SM00448">
    <property type="entry name" value="REC"/>
    <property type="match status" value="1"/>
</dbReference>
<reference evidence="3" key="1">
    <citation type="submission" date="2018-06" db="EMBL/GenBank/DDBJ databases">
        <authorList>
            <person name="Zhirakovskaya E."/>
        </authorList>
    </citation>
    <scope>NUCLEOTIDE SEQUENCE</scope>
</reference>
<dbReference type="SUPFAM" id="SSF52172">
    <property type="entry name" value="CheY-like"/>
    <property type="match status" value="1"/>
</dbReference>
<evidence type="ECO:0000259" key="1">
    <source>
        <dbReference type="PROSITE" id="PS50110"/>
    </source>
</evidence>
<name>A0A3B1DVU6_9ZZZZ</name>
<dbReference type="CDD" id="cd00077">
    <property type="entry name" value="HDc"/>
    <property type="match status" value="1"/>
</dbReference>
<dbReference type="EMBL" id="UOGL01000326">
    <property type="protein sequence ID" value="VAX39380.1"/>
    <property type="molecule type" value="Genomic_DNA"/>
</dbReference>
<dbReference type="PANTHER" id="PTHR45228">
    <property type="entry name" value="CYCLIC DI-GMP PHOSPHODIESTERASE TM_0186-RELATED"/>
    <property type="match status" value="1"/>
</dbReference>
<dbReference type="Pfam" id="PF00072">
    <property type="entry name" value="Response_reg"/>
    <property type="match status" value="1"/>
</dbReference>
<feature type="domain" description="HD-GYP" evidence="2">
    <location>
        <begin position="194"/>
        <end position="413"/>
    </location>
</feature>
<dbReference type="AlphaFoldDB" id="A0A3B1DVU6"/>
<feature type="domain" description="Response regulatory" evidence="1">
    <location>
        <begin position="50"/>
        <end position="167"/>
    </location>
</feature>
<dbReference type="Gene3D" id="3.40.50.2300">
    <property type="match status" value="1"/>
</dbReference>
<organism evidence="3">
    <name type="scientific">hydrothermal vent metagenome</name>
    <dbReference type="NCBI Taxonomy" id="652676"/>
    <lineage>
        <taxon>unclassified sequences</taxon>
        <taxon>metagenomes</taxon>
        <taxon>ecological metagenomes</taxon>
    </lineage>
</organism>
<dbReference type="PROSITE" id="PS50110">
    <property type="entry name" value="RESPONSE_REGULATORY"/>
    <property type="match status" value="1"/>
</dbReference>